<dbReference type="Proteomes" id="UP000676325">
    <property type="component" value="Unassembled WGS sequence"/>
</dbReference>
<proteinExistence type="predicted"/>
<dbReference type="AlphaFoldDB" id="A0A941E693"/>
<dbReference type="Gene3D" id="3.50.50.60">
    <property type="entry name" value="FAD/NAD(P)-binding domain"/>
    <property type="match status" value="2"/>
</dbReference>
<dbReference type="RefSeq" id="WP_212517041.1">
    <property type="nucleotide sequence ID" value="NZ_JAGSOH010000010.1"/>
</dbReference>
<sequence length="546" mass="58576">MADAADGRELSATDAGLSAPEETDVVVLGAGHNGLVTAAYLARFGLRVTVLERLDHVGGAAVSEQLFPGIEARLSAFSYLVALMPYAVVRDLELDVELRSRPVASYTPVLRDGRDDGLLVERRPGAATVDSFRRITGSDRDWQAWQRFYDQIGKAAKVIAPTLLEPMPGKGVVMKAVREACGSSFWNEFMEEPLGTIVDRTFEDDDVRGVVLTDALIGTQTYAYDPTLIQNRCFLYHVMASASGEWRVPIGGMGAVTGSLERAAVKAGAVIRTSAEVTFVESDGRRASVLYRTPDGEHRIDAKYVAANVAPPVLARLLGNDGAPPPEGNQLKVNLVVDRLPRLRSGITAETAFAGTFHVDESAGRLAEAYQESESGRLPDPLPFEAYCHTLTDRTILSPQAARSGIHTITLFGLHTPARLFKEEGTKDRAVKLALAGLNRYLAEPIEECLTLDADGKPCIEALSPLDVEARLAMPGGHIFHGDLSWPWATGSGVAGSWGVETQIPNVVICGSGALRGGAVSGVPGRAAALSIVAQIQRTRGRRLMR</sequence>
<gene>
    <name evidence="1" type="ORF">KDK95_06190</name>
</gene>
<keyword evidence="2" id="KW-1185">Reference proteome</keyword>
<dbReference type="SUPFAM" id="SSF51905">
    <property type="entry name" value="FAD/NAD(P)-binding domain"/>
    <property type="match status" value="1"/>
</dbReference>
<comment type="caution">
    <text evidence="1">The sequence shown here is derived from an EMBL/GenBank/DDBJ whole genome shotgun (WGS) entry which is preliminary data.</text>
</comment>
<dbReference type="InterPro" id="IPR036188">
    <property type="entry name" value="FAD/NAD-bd_sf"/>
</dbReference>
<accession>A0A941E693</accession>
<dbReference type="PANTHER" id="PTHR10668:SF103">
    <property type="entry name" value="PYRIDINE NUCLEOTIDE-DISULFIDE OXIDOREDUCTASE DOMAIN-CONTAINING PROTEIN 2"/>
    <property type="match status" value="1"/>
</dbReference>
<protein>
    <submittedName>
        <fullName evidence="1">NAD(P)/FAD-dependent oxidoreductase</fullName>
    </submittedName>
</protein>
<dbReference type="Pfam" id="PF13450">
    <property type="entry name" value="NAD_binding_8"/>
    <property type="match status" value="1"/>
</dbReference>
<name>A0A941E693_9ACTN</name>
<organism evidence="1 2">
    <name type="scientific">Actinospica acidithermotolerans</name>
    <dbReference type="NCBI Taxonomy" id="2828514"/>
    <lineage>
        <taxon>Bacteria</taxon>
        <taxon>Bacillati</taxon>
        <taxon>Actinomycetota</taxon>
        <taxon>Actinomycetes</taxon>
        <taxon>Catenulisporales</taxon>
        <taxon>Actinospicaceae</taxon>
        <taxon>Actinospica</taxon>
    </lineage>
</organism>
<evidence type="ECO:0000313" key="2">
    <source>
        <dbReference type="Proteomes" id="UP000676325"/>
    </source>
</evidence>
<dbReference type="EMBL" id="JAGSOH010000010">
    <property type="protein sequence ID" value="MBR7825891.1"/>
    <property type="molecule type" value="Genomic_DNA"/>
</dbReference>
<dbReference type="GO" id="GO:0005829">
    <property type="term" value="C:cytosol"/>
    <property type="evidence" value="ECO:0007669"/>
    <property type="project" value="TreeGrafter"/>
</dbReference>
<dbReference type="PANTHER" id="PTHR10668">
    <property type="entry name" value="PHYTOENE DEHYDROGENASE"/>
    <property type="match status" value="1"/>
</dbReference>
<evidence type="ECO:0000313" key="1">
    <source>
        <dbReference type="EMBL" id="MBR7825891.1"/>
    </source>
</evidence>
<reference evidence="1" key="1">
    <citation type="submission" date="2021-04" db="EMBL/GenBank/DDBJ databases">
        <title>Genome based classification of Actinospica acidithermotolerans sp. nov., an actinobacterium isolated from an Indonesian hot spring.</title>
        <authorList>
            <person name="Kusuma A.B."/>
            <person name="Putra K.E."/>
            <person name="Nafisah S."/>
            <person name="Loh J."/>
            <person name="Nouioui I."/>
            <person name="Goodfellow M."/>
        </authorList>
    </citation>
    <scope>NUCLEOTIDE SEQUENCE</scope>
    <source>
        <strain evidence="1">MGRD01-02</strain>
    </source>
</reference>